<keyword evidence="1" id="KW-0472">Membrane</keyword>
<gene>
    <name evidence="2" type="ORF">CEXT_632501</name>
</gene>
<comment type="caution">
    <text evidence="2">The sequence shown here is derived from an EMBL/GenBank/DDBJ whole genome shotgun (WGS) entry which is preliminary data.</text>
</comment>
<protein>
    <submittedName>
        <fullName evidence="2">Uncharacterized protein</fullName>
    </submittedName>
</protein>
<organism evidence="2 3">
    <name type="scientific">Caerostris extrusa</name>
    <name type="common">Bark spider</name>
    <name type="synonym">Caerostris bankana</name>
    <dbReference type="NCBI Taxonomy" id="172846"/>
    <lineage>
        <taxon>Eukaryota</taxon>
        <taxon>Metazoa</taxon>
        <taxon>Ecdysozoa</taxon>
        <taxon>Arthropoda</taxon>
        <taxon>Chelicerata</taxon>
        <taxon>Arachnida</taxon>
        <taxon>Araneae</taxon>
        <taxon>Araneomorphae</taxon>
        <taxon>Entelegynae</taxon>
        <taxon>Araneoidea</taxon>
        <taxon>Araneidae</taxon>
        <taxon>Caerostris</taxon>
    </lineage>
</organism>
<keyword evidence="1" id="KW-0812">Transmembrane</keyword>
<evidence type="ECO:0000256" key="1">
    <source>
        <dbReference type="SAM" id="Phobius"/>
    </source>
</evidence>
<reference evidence="2 3" key="1">
    <citation type="submission" date="2021-06" db="EMBL/GenBank/DDBJ databases">
        <title>Caerostris extrusa draft genome.</title>
        <authorList>
            <person name="Kono N."/>
            <person name="Arakawa K."/>
        </authorList>
    </citation>
    <scope>NUCLEOTIDE SEQUENCE [LARGE SCALE GENOMIC DNA]</scope>
</reference>
<dbReference type="Proteomes" id="UP001054945">
    <property type="component" value="Unassembled WGS sequence"/>
</dbReference>
<feature type="transmembrane region" description="Helical" evidence="1">
    <location>
        <begin position="27"/>
        <end position="44"/>
    </location>
</feature>
<dbReference type="EMBL" id="BPLR01008303">
    <property type="protein sequence ID" value="GIY23705.1"/>
    <property type="molecule type" value="Genomic_DNA"/>
</dbReference>
<evidence type="ECO:0000313" key="2">
    <source>
        <dbReference type="EMBL" id="GIY23705.1"/>
    </source>
</evidence>
<accession>A0AAV4RTT4</accession>
<keyword evidence="3" id="KW-1185">Reference proteome</keyword>
<sequence length="103" mass="11881">MPYMSWVASIIDRYGFLFHDMQIHPKSIVLLPSFSGISLPYSIFLREYHCPAPSFWGISLPYLVFLGITIALLHLSLEYHHPPQFSREYPSPTLSLYGISLSY</sequence>
<feature type="transmembrane region" description="Helical" evidence="1">
    <location>
        <begin position="56"/>
        <end position="77"/>
    </location>
</feature>
<evidence type="ECO:0000313" key="3">
    <source>
        <dbReference type="Proteomes" id="UP001054945"/>
    </source>
</evidence>
<name>A0AAV4RTT4_CAEEX</name>
<proteinExistence type="predicted"/>
<keyword evidence="1" id="KW-1133">Transmembrane helix</keyword>
<dbReference type="AlphaFoldDB" id="A0AAV4RTT4"/>